<dbReference type="InterPro" id="IPR013164">
    <property type="entry name" value="Cadherin_N"/>
</dbReference>
<protein>
    <submittedName>
        <fullName evidence="6">PCDB1 protein</fullName>
    </submittedName>
</protein>
<dbReference type="OrthoDB" id="6252479at2759"/>
<dbReference type="InterPro" id="IPR015919">
    <property type="entry name" value="Cadherin-like_sf"/>
</dbReference>
<evidence type="ECO:0000259" key="5">
    <source>
        <dbReference type="Pfam" id="PF08266"/>
    </source>
</evidence>
<dbReference type="PANTHER" id="PTHR24028">
    <property type="entry name" value="CADHERIN-87A"/>
    <property type="match status" value="1"/>
</dbReference>
<dbReference type="GO" id="GO:0016020">
    <property type="term" value="C:membrane"/>
    <property type="evidence" value="ECO:0007669"/>
    <property type="project" value="UniProtKB-SubCell"/>
</dbReference>
<reference evidence="6 7" key="1">
    <citation type="submission" date="2019-09" db="EMBL/GenBank/DDBJ databases">
        <title>Bird 10,000 Genomes (B10K) Project - Family phase.</title>
        <authorList>
            <person name="Zhang G."/>
        </authorList>
    </citation>
    <scope>NUCLEOTIDE SEQUENCE [LARGE SCALE GENOMIC DNA]</scope>
    <source>
        <strain evidence="6">B10K-DU-002-35</strain>
        <tissue evidence="6">Muscle</tissue>
    </source>
</reference>
<dbReference type="SUPFAM" id="SSF49313">
    <property type="entry name" value="Cadherin-like"/>
    <property type="match status" value="1"/>
</dbReference>
<evidence type="ECO:0000256" key="3">
    <source>
        <dbReference type="ARBA" id="ARBA00023180"/>
    </source>
</evidence>
<dbReference type="Proteomes" id="UP000565785">
    <property type="component" value="Unassembled WGS sequence"/>
</dbReference>
<dbReference type="EMBL" id="VXBP01009459">
    <property type="protein sequence ID" value="NXO03665.1"/>
    <property type="molecule type" value="Genomic_DNA"/>
</dbReference>
<comment type="caution">
    <text evidence="6">The sequence shown here is derived from an EMBL/GenBank/DDBJ whole genome shotgun (WGS) entry which is preliminary data.</text>
</comment>
<keyword evidence="4" id="KW-0732">Signal</keyword>
<keyword evidence="3" id="KW-0325">Glycoprotein</keyword>
<organism evidence="6 7">
    <name type="scientific">Rhinopomastus cyanomelas</name>
    <name type="common">Common scimitarbill</name>
    <dbReference type="NCBI Taxonomy" id="113115"/>
    <lineage>
        <taxon>Eukaryota</taxon>
        <taxon>Metazoa</taxon>
        <taxon>Chordata</taxon>
        <taxon>Craniata</taxon>
        <taxon>Vertebrata</taxon>
        <taxon>Euteleostomi</taxon>
        <taxon>Archelosauria</taxon>
        <taxon>Archosauria</taxon>
        <taxon>Dinosauria</taxon>
        <taxon>Saurischia</taxon>
        <taxon>Theropoda</taxon>
        <taxon>Coelurosauria</taxon>
        <taxon>Aves</taxon>
        <taxon>Neognathae</taxon>
        <taxon>Neoaves</taxon>
        <taxon>Telluraves</taxon>
        <taxon>Coraciimorphae</taxon>
        <taxon>Bucerotiformes</taxon>
        <taxon>Rhinopomastidae</taxon>
        <taxon>Rhinopomastus</taxon>
    </lineage>
</organism>
<sequence length="103" mass="11272">MACGRRSGGRQRQVLVFLVCVCACGSGAEPLRYSVPEEMERDSFVGNVAQDLGLAPSQLAARKARVVFEGYEQLFRLHPSTGVLTAKEPLDREQICPQSEVCT</sequence>
<dbReference type="InterPro" id="IPR050174">
    <property type="entry name" value="Protocadherin/Cadherin-CA"/>
</dbReference>
<feature type="non-terminal residue" evidence="6">
    <location>
        <position position="103"/>
    </location>
</feature>
<dbReference type="Gene3D" id="2.60.40.60">
    <property type="entry name" value="Cadherins"/>
    <property type="match status" value="1"/>
</dbReference>
<feature type="signal peptide" evidence="4">
    <location>
        <begin position="1"/>
        <end position="28"/>
    </location>
</feature>
<evidence type="ECO:0000256" key="1">
    <source>
        <dbReference type="ARBA" id="ARBA00004370"/>
    </source>
</evidence>
<evidence type="ECO:0000256" key="4">
    <source>
        <dbReference type="SAM" id="SignalP"/>
    </source>
</evidence>
<feature type="domain" description="Cadherin N-terminal" evidence="5">
    <location>
        <begin position="31"/>
        <end position="103"/>
    </location>
</feature>
<comment type="subcellular location">
    <subcellularLocation>
        <location evidence="1">Membrane</location>
    </subcellularLocation>
</comment>
<name>A0A7L1NUK4_RHICY</name>
<dbReference type="PANTHER" id="PTHR24028:SF329">
    <property type="entry name" value="CADHERIN DOMAIN-CONTAINING PROTEIN"/>
    <property type="match status" value="1"/>
</dbReference>
<evidence type="ECO:0000256" key="2">
    <source>
        <dbReference type="ARBA" id="ARBA00023136"/>
    </source>
</evidence>
<dbReference type="AlphaFoldDB" id="A0A7L1NUK4"/>
<gene>
    <name evidence="6" type="primary">Pcdhb1_1</name>
    <name evidence="6" type="ORF">RHICYA_R15915</name>
</gene>
<feature type="non-terminal residue" evidence="6">
    <location>
        <position position="1"/>
    </location>
</feature>
<dbReference type="GO" id="GO:0005509">
    <property type="term" value="F:calcium ion binding"/>
    <property type="evidence" value="ECO:0007669"/>
    <property type="project" value="InterPro"/>
</dbReference>
<dbReference type="Pfam" id="PF08266">
    <property type="entry name" value="Cadherin_2"/>
    <property type="match status" value="1"/>
</dbReference>
<feature type="chain" id="PRO_5029748533" evidence="4">
    <location>
        <begin position="29"/>
        <end position="103"/>
    </location>
</feature>
<accession>A0A7L1NUK4</accession>
<proteinExistence type="predicted"/>
<dbReference type="CDD" id="cd11304">
    <property type="entry name" value="Cadherin_repeat"/>
    <property type="match status" value="1"/>
</dbReference>
<keyword evidence="7" id="KW-1185">Reference proteome</keyword>
<keyword evidence="2" id="KW-0472">Membrane</keyword>
<evidence type="ECO:0000313" key="6">
    <source>
        <dbReference type="EMBL" id="NXO03665.1"/>
    </source>
</evidence>
<evidence type="ECO:0000313" key="7">
    <source>
        <dbReference type="Proteomes" id="UP000565785"/>
    </source>
</evidence>